<dbReference type="Ensembl" id="ENSPMGT00000014221.1">
    <property type="protein sequence ID" value="ENSPMGP00000013326.1"/>
    <property type="gene ID" value="ENSPMGG00000010979.1"/>
</dbReference>
<name>A0A3B4A9Y8_9GOBI</name>
<keyword evidence="2" id="KW-1185">Reference proteome</keyword>
<organism evidence="1 2">
    <name type="scientific">Periophthalmus magnuspinnatus</name>
    <dbReference type="NCBI Taxonomy" id="409849"/>
    <lineage>
        <taxon>Eukaryota</taxon>
        <taxon>Metazoa</taxon>
        <taxon>Chordata</taxon>
        <taxon>Craniata</taxon>
        <taxon>Vertebrata</taxon>
        <taxon>Euteleostomi</taxon>
        <taxon>Actinopterygii</taxon>
        <taxon>Neopterygii</taxon>
        <taxon>Teleostei</taxon>
        <taxon>Neoteleostei</taxon>
        <taxon>Acanthomorphata</taxon>
        <taxon>Gobiaria</taxon>
        <taxon>Gobiiformes</taxon>
        <taxon>Gobioidei</taxon>
        <taxon>Gobiidae</taxon>
        <taxon>Oxudercinae</taxon>
        <taxon>Periophthalmus</taxon>
    </lineage>
</organism>
<protein>
    <submittedName>
        <fullName evidence="1">Uncharacterized protein</fullName>
    </submittedName>
</protein>
<evidence type="ECO:0000313" key="2">
    <source>
        <dbReference type="Proteomes" id="UP000261520"/>
    </source>
</evidence>
<proteinExistence type="predicted"/>
<dbReference type="Proteomes" id="UP000261520">
    <property type="component" value="Unplaced"/>
</dbReference>
<dbReference type="AlphaFoldDB" id="A0A3B4A9Y8"/>
<dbReference type="STRING" id="409849.ENSPMGP00000013326"/>
<sequence>MISTAKGYVLLFDVLGGGEDRCLYEPVYPRGSSRMKLNPGYKEEQCAPALSLELKKPVDLEAPITSGILIQYEQLYFE</sequence>
<reference evidence="1" key="2">
    <citation type="submission" date="2025-09" db="UniProtKB">
        <authorList>
            <consortium name="Ensembl"/>
        </authorList>
    </citation>
    <scope>IDENTIFICATION</scope>
</reference>
<accession>A0A3B4A9Y8</accession>
<evidence type="ECO:0000313" key="1">
    <source>
        <dbReference type="Ensembl" id="ENSPMGP00000013326.1"/>
    </source>
</evidence>
<reference evidence="1" key="1">
    <citation type="submission" date="2025-08" db="UniProtKB">
        <authorList>
            <consortium name="Ensembl"/>
        </authorList>
    </citation>
    <scope>IDENTIFICATION</scope>
</reference>